<evidence type="ECO:0000313" key="1">
    <source>
        <dbReference type="EMBL" id="CZR44710.1"/>
    </source>
</evidence>
<comment type="caution">
    <text evidence="1">The sequence shown here is derived from an EMBL/GenBank/DDBJ whole genome shotgun (WGS) entry which is preliminary data.</text>
</comment>
<keyword evidence="2" id="KW-1185">Reference proteome</keyword>
<dbReference type="VEuPathDB" id="FungiDB:FPRO_14463"/>
<accession>A0A1L7VWD0</accession>
<sequence>MTSPRFHLRVFVRFRLHSAPFLVLPLTRSLHSVIKSPPVLSQTFNLQPNHHRLLIVLPDGPQTTGDSVQQCASGTTRYVRVLGHQIPKSIQPLRCVGDREPESAK</sequence>
<organism evidence="1 2">
    <name type="scientific">Fusarium proliferatum (strain ET1)</name>
    <name type="common">Orchid endophyte fungus</name>
    <dbReference type="NCBI Taxonomy" id="1227346"/>
    <lineage>
        <taxon>Eukaryota</taxon>
        <taxon>Fungi</taxon>
        <taxon>Dikarya</taxon>
        <taxon>Ascomycota</taxon>
        <taxon>Pezizomycotina</taxon>
        <taxon>Sordariomycetes</taxon>
        <taxon>Hypocreomycetidae</taxon>
        <taxon>Hypocreales</taxon>
        <taxon>Nectriaceae</taxon>
        <taxon>Fusarium</taxon>
        <taxon>Fusarium fujikuroi species complex</taxon>
    </lineage>
</organism>
<dbReference type="AlphaFoldDB" id="A0A1L7VWD0"/>
<dbReference type="GeneID" id="42059321"/>
<dbReference type="Proteomes" id="UP000183971">
    <property type="component" value="Unassembled WGS sequence"/>
</dbReference>
<proteinExistence type="predicted"/>
<protein>
    <submittedName>
        <fullName evidence="1">Uncharacterized protein</fullName>
    </submittedName>
</protein>
<name>A0A1L7VWD0_FUSPR</name>
<dbReference type="EMBL" id="FJOF01000008">
    <property type="protein sequence ID" value="CZR44710.1"/>
    <property type="molecule type" value="Genomic_DNA"/>
</dbReference>
<reference evidence="2" key="1">
    <citation type="journal article" date="2016" name="Genome Biol. Evol.">
        <title>Comparative 'omics' of the Fusarium fujikuroi species complex highlights differences in genetic potential and metabolite synthesis.</title>
        <authorList>
            <person name="Niehaus E.-M."/>
            <person name="Muensterkoetter M."/>
            <person name="Proctor R.H."/>
            <person name="Brown D.W."/>
            <person name="Sharon A."/>
            <person name="Idan Y."/>
            <person name="Oren-Young L."/>
            <person name="Sieber C.M."/>
            <person name="Novak O."/>
            <person name="Pencik A."/>
            <person name="Tarkowska D."/>
            <person name="Hromadova K."/>
            <person name="Freeman S."/>
            <person name="Maymon M."/>
            <person name="Elazar M."/>
            <person name="Youssef S.A."/>
            <person name="El-Shabrawy E.S.M."/>
            <person name="Shalaby A.B.A."/>
            <person name="Houterman P."/>
            <person name="Brock N.L."/>
            <person name="Burkhardt I."/>
            <person name="Tsavkelova E.A."/>
            <person name="Dickschat J.S."/>
            <person name="Galuszka P."/>
            <person name="Gueldener U."/>
            <person name="Tudzynski B."/>
        </authorList>
    </citation>
    <scope>NUCLEOTIDE SEQUENCE [LARGE SCALE GENOMIC DNA]</scope>
    <source>
        <strain evidence="2">ET1</strain>
    </source>
</reference>
<gene>
    <name evidence="1" type="ORF">FPRO_14463</name>
</gene>
<dbReference type="RefSeq" id="XP_031085244.1">
    <property type="nucleotide sequence ID" value="XM_031219490.1"/>
</dbReference>
<evidence type="ECO:0000313" key="2">
    <source>
        <dbReference type="Proteomes" id="UP000183971"/>
    </source>
</evidence>